<keyword evidence="1" id="KW-0732">Signal</keyword>
<sequence length="148" mass="16238">MHALSRVLVLVAALLAPGLAAAADTLVVVTDDARHEFTIEIADDPMERAQGLMFREEMAPDHGMLFDFAREQPASFWMKNTPLSLDMIFAKADGTIVRIAEDTTPFSTDSVPSGEPVRFVFEVLAGTSDRLDIEPGDRIEHPRVEAAE</sequence>
<dbReference type="AlphaFoldDB" id="A0AAE3VQF8"/>
<dbReference type="EMBL" id="JAUSUL010000002">
    <property type="protein sequence ID" value="MDQ0316429.1"/>
    <property type="molecule type" value="Genomic_DNA"/>
</dbReference>
<dbReference type="PANTHER" id="PTHR37953:SF1">
    <property type="entry name" value="UPF0127 PROTEIN MJ1496"/>
    <property type="match status" value="1"/>
</dbReference>
<name>A0AAE3VQF8_9HYPH</name>
<dbReference type="RefSeq" id="WP_306886249.1">
    <property type="nucleotide sequence ID" value="NZ_JAUSUL010000002.1"/>
</dbReference>
<dbReference type="InterPro" id="IPR003795">
    <property type="entry name" value="DUF192"/>
</dbReference>
<comment type="caution">
    <text evidence="2">The sequence shown here is derived from an EMBL/GenBank/DDBJ whole genome shotgun (WGS) entry which is preliminary data.</text>
</comment>
<dbReference type="PANTHER" id="PTHR37953">
    <property type="entry name" value="UPF0127 PROTEIN MJ1496"/>
    <property type="match status" value="1"/>
</dbReference>
<feature type="chain" id="PRO_5042142622" evidence="1">
    <location>
        <begin position="23"/>
        <end position="148"/>
    </location>
</feature>
<reference evidence="2" key="1">
    <citation type="submission" date="2023-07" db="EMBL/GenBank/DDBJ databases">
        <title>Genomic Encyclopedia of Type Strains, Phase IV (KMG-IV): sequencing the most valuable type-strain genomes for metagenomic binning, comparative biology and taxonomic classification.</title>
        <authorList>
            <person name="Goeker M."/>
        </authorList>
    </citation>
    <scope>NUCLEOTIDE SEQUENCE</scope>
    <source>
        <strain evidence="2">DSM 21202</strain>
    </source>
</reference>
<dbReference type="Gene3D" id="2.60.120.1140">
    <property type="entry name" value="Protein of unknown function DUF192"/>
    <property type="match status" value="1"/>
</dbReference>
<organism evidence="2 3">
    <name type="scientific">Amorphus orientalis</name>
    <dbReference type="NCBI Taxonomy" id="649198"/>
    <lineage>
        <taxon>Bacteria</taxon>
        <taxon>Pseudomonadati</taxon>
        <taxon>Pseudomonadota</taxon>
        <taxon>Alphaproteobacteria</taxon>
        <taxon>Hyphomicrobiales</taxon>
        <taxon>Amorphaceae</taxon>
        <taxon>Amorphus</taxon>
    </lineage>
</organism>
<feature type="signal peptide" evidence="1">
    <location>
        <begin position="1"/>
        <end position="22"/>
    </location>
</feature>
<gene>
    <name evidence="2" type="ORF">J2S73_002886</name>
</gene>
<evidence type="ECO:0000313" key="3">
    <source>
        <dbReference type="Proteomes" id="UP001229244"/>
    </source>
</evidence>
<accession>A0AAE3VQF8</accession>
<dbReference type="Pfam" id="PF02643">
    <property type="entry name" value="DUF192"/>
    <property type="match status" value="1"/>
</dbReference>
<proteinExistence type="predicted"/>
<evidence type="ECO:0000313" key="2">
    <source>
        <dbReference type="EMBL" id="MDQ0316429.1"/>
    </source>
</evidence>
<protein>
    <submittedName>
        <fullName evidence="2">Uncharacterized membrane protein (UPF0127 family)</fullName>
    </submittedName>
</protein>
<dbReference type="InterPro" id="IPR038695">
    <property type="entry name" value="Saro_0823-like_sf"/>
</dbReference>
<keyword evidence="3" id="KW-1185">Reference proteome</keyword>
<dbReference type="Proteomes" id="UP001229244">
    <property type="component" value="Unassembled WGS sequence"/>
</dbReference>
<evidence type="ECO:0000256" key="1">
    <source>
        <dbReference type="SAM" id="SignalP"/>
    </source>
</evidence>